<accession>A0A1F6BV26</accession>
<feature type="transmembrane region" description="Helical" evidence="10">
    <location>
        <begin position="74"/>
        <end position="94"/>
    </location>
</feature>
<feature type="transmembrane region" description="Helical" evidence="10">
    <location>
        <begin position="146"/>
        <end position="163"/>
    </location>
</feature>
<keyword evidence="10" id="KW-1003">Cell membrane</keyword>
<dbReference type="EMBL" id="MFKK01000018">
    <property type="protein sequence ID" value="OGG40781.1"/>
    <property type="molecule type" value="Genomic_DNA"/>
</dbReference>
<dbReference type="Gene3D" id="1.10.3370.10">
    <property type="entry name" value="SecY subunit domain"/>
    <property type="match status" value="1"/>
</dbReference>
<dbReference type="Pfam" id="PF00344">
    <property type="entry name" value="SecY"/>
    <property type="match status" value="1"/>
</dbReference>
<dbReference type="PROSITE" id="PS00756">
    <property type="entry name" value="SECY_2"/>
    <property type="match status" value="1"/>
</dbReference>
<dbReference type="AlphaFoldDB" id="A0A1F6BV26"/>
<reference evidence="12 13" key="1">
    <citation type="journal article" date="2016" name="Nat. Commun.">
        <title>Thousands of microbial genomes shed light on interconnected biogeochemical processes in an aquifer system.</title>
        <authorList>
            <person name="Anantharaman K."/>
            <person name="Brown C.T."/>
            <person name="Hug L.A."/>
            <person name="Sharon I."/>
            <person name="Castelle C.J."/>
            <person name="Probst A.J."/>
            <person name="Thomas B.C."/>
            <person name="Singh A."/>
            <person name="Wilkins M.J."/>
            <person name="Karaoz U."/>
            <person name="Brodie E.L."/>
            <person name="Williams K.H."/>
            <person name="Hubbard S.S."/>
            <person name="Banfield J.F."/>
        </authorList>
    </citation>
    <scope>NUCLEOTIDE SEQUENCE [LARGE SCALE GENOMIC DNA]</scope>
</reference>
<sequence length="422" mass="46403">MNKFLQVFKIPDLRKKILMVGLLLLIFRALAAIPIPGIDAIQLKNFLGSNQLFGFLDVFSGGGLSNLSIMMLGVGPYITGSIIMQLLTIIFPSLKKAYHEEGAEGRAKFNRISRYISVPLAMLQGYGFLNLLVSKGVLGRMSFFEMLPNVIVITAGSVLLMWIGELITEYKIGNGLSLIIFAGIVSQIPESIYSNLLNYNPQILTTYIAFIILSVIVIAGVVFINEGERKIPVSYAKQVRGNKMYGGVATYLPLRVNQAGVIPIIFALSVLLFPQFIAQAVSILSPDLSLQLNGFVNKFIGNQIFFGLFYFILVVIFTFFYTAITFDPGEISKNLQKNGGFIPGIRPGDNTKDYISKIVYRITLFGAVFLGVVAILPNLTQILTGIQTLTVGGTALLIVVAVALEVMKQLESQLIMREYENV</sequence>
<evidence type="ECO:0000256" key="6">
    <source>
        <dbReference type="ARBA" id="ARBA00022989"/>
    </source>
</evidence>
<organism evidence="12 13">
    <name type="scientific">Candidatus Jorgensenbacteria bacterium RIFCSPLOWO2_01_FULL_45_25b</name>
    <dbReference type="NCBI Taxonomy" id="1798471"/>
    <lineage>
        <taxon>Bacteria</taxon>
        <taxon>Candidatus Joergenseniibacteriota</taxon>
    </lineage>
</organism>
<dbReference type="PANTHER" id="PTHR10906">
    <property type="entry name" value="SECY/SEC61-ALPHA FAMILY MEMBER"/>
    <property type="match status" value="1"/>
</dbReference>
<dbReference type="PRINTS" id="PR00303">
    <property type="entry name" value="SECYTRNLCASE"/>
</dbReference>
<comment type="caution">
    <text evidence="10">Lacks conserved residue(s) required for the propagation of feature annotation.</text>
</comment>
<dbReference type="InterPro" id="IPR002208">
    <property type="entry name" value="SecY/SEC61-alpha"/>
</dbReference>
<evidence type="ECO:0000256" key="8">
    <source>
        <dbReference type="ARBA" id="ARBA00023136"/>
    </source>
</evidence>
<keyword evidence="4 10" id="KW-0812">Transmembrane</keyword>
<dbReference type="STRING" id="1798471.A3A21_00940"/>
<proteinExistence type="inferred from homology"/>
<dbReference type="SUPFAM" id="SSF103491">
    <property type="entry name" value="Preprotein translocase SecY subunit"/>
    <property type="match status" value="1"/>
</dbReference>
<feature type="transmembrane region" description="Helical" evidence="10">
    <location>
        <begin position="261"/>
        <end position="284"/>
    </location>
</feature>
<feature type="transmembrane region" description="Helical" evidence="10">
    <location>
        <begin position="204"/>
        <end position="224"/>
    </location>
</feature>
<dbReference type="GO" id="GO:0005886">
    <property type="term" value="C:plasma membrane"/>
    <property type="evidence" value="ECO:0007669"/>
    <property type="project" value="UniProtKB-SubCell"/>
</dbReference>
<evidence type="ECO:0000313" key="13">
    <source>
        <dbReference type="Proteomes" id="UP000176996"/>
    </source>
</evidence>
<name>A0A1F6BV26_9BACT</name>
<gene>
    <name evidence="10" type="primary">secY</name>
    <name evidence="12" type="ORF">A3A21_00940</name>
</gene>
<feature type="transmembrane region" description="Helical" evidence="10">
    <location>
        <begin position="175"/>
        <end position="192"/>
    </location>
</feature>
<evidence type="ECO:0000256" key="3">
    <source>
        <dbReference type="ARBA" id="ARBA00022448"/>
    </source>
</evidence>
<dbReference type="PIRSF" id="PIRSF004557">
    <property type="entry name" value="SecY"/>
    <property type="match status" value="1"/>
</dbReference>
<protein>
    <recommendedName>
        <fullName evidence="9 10">Protein translocase subunit SecY</fullName>
    </recommendedName>
</protein>
<dbReference type="GO" id="GO:0043952">
    <property type="term" value="P:protein transport by the Sec complex"/>
    <property type="evidence" value="ECO:0007669"/>
    <property type="project" value="UniProtKB-UniRule"/>
</dbReference>
<dbReference type="InterPro" id="IPR030659">
    <property type="entry name" value="SecY_CS"/>
</dbReference>
<feature type="transmembrane region" description="Helical" evidence="10">
    <location>
        <begin position="358"/>
        <end position="376"/>
    </location>
</feature>
<dbReference type="InterPro" id="IPR026593">
    <property type="entry name" value="SecY"/>
</dbReference>
<comment type="function">
    <text evidence="10">The central subunit of the protein translocation channel SecYEG. Consists of two halves formed by TMs 1-5 and 6-10. These two domains form a lateral gate at the front which open onto the bilayer between TMs 2 and 7, and are clamped together by SecE at the back. The channel is closed by both a pore ring composed of hydrophobic SecY resides and a short helix (helix 2A) on the extracellular side of the membrane which forms a plug. The plug probably moves laterally to allow the channel to open. The ring and the pore may move independently.</text>
</comment>
<evidence type="ECO:0000256" key="1">
    <source>
        <dbReference type="ARBA" id="ARBA00004141"/>
    </source>
</evidence>
<feature type="transmembrane region" description="Helical" evidence="10">
    <location>
        <begin position="115"/>
        <end position="134"/>
    </location>
</feature>
<evidence type="ECO:0000256" key="9">
    <source>
        <dbReference type="ARBA" id="ARBA00039733"/>
    </source>
</evidence>
<dbReference type="NCBIfam" id="TIGR00967">
    <property type="entry name" value="3a0501s007"/>
    <property type="match status" value="1"/>
</dbReference>
<dbReference type="GO" id="GO:0006605">
    <property type="term" value="P:protein targeting"/>
    <property type="evidence" value="ECO:0007669"/>
    <property type="project" value="UniProtKB-UniRule"/>
</dbReference>
<dbReference type="HAMAP" id="MF_01465">
    <property type="entry name" value="SecY"/>
    <property type="match status" value="1"/>
</dbReference>
<evidence type="ECO:0000256" key="2">
    <source>
        <dbReference type="ARBA" id="ARBA00005751"/>
    </source>
</evidence>
<keyword evidence="8 10" id="KW-0472">Membrane</keyword>
<keyword evidence="7 10" id="KW-0811">Translocation</keyword>
<evidence type="ECO:0000313" key="12">
    <source>
        <dbReference type="EMBL" id="OGG40781.1"/>
    </source>
</evidence>
<evidence type="ECO:0000256" key="7">
    <source>
        <dbReference type="ARBA" id="ARBA00023010"/>
    </source>
</evidence>
<comment type="subunit">
    <text evidence="10">Component of the Sec protein translocase complex. Heterotrimer consisting of SecY, SecE and SecG subunits. The heterotrimers can form oligomers, although 1 heterotrimer is thought to be able to translocate proteins. Interacts with the ribosome. Interacts with SecDF, and other proteins may be involved. Interacts with SecA.</text>
</comment>
<evidence type="ECO:0000256" key="10">
    <source>
        <dbReference type="HAMAP-Rule" id="MF_01465"/>
    </source>
</evidence>
<keyword evidence="3 10" id="KW-0813">Transport</keyword>
<comment type="similarity">
    <text evidence="2 10 11">Belongs to the SecY/SEC61-alpha family.</text>
</comment>
<evidence type="ECO:0000256" key="5">
    <source>
        <dbReference type="ARBA" id="ARBA00022927"/>
    </source>
</evidence>
<dbReference type="FunFam" id="1.10.3370.10:FF:000001">
    <property type="entry name" value="Preprotein translocase subunit SecY"/>
    <property type="match status" value="1"/>
</dbReference>
<dbReference type="Proteomes" id="UP000176996">
    <property type="component" value="Unassembled WGS sequence"/>
</dbReference>
<keyword evidence="6 10" id="KW-1133">Transmembrane helix</keyword>
<comment type="subcellular location">
    <subcellularLocation>
        <location evidence="10">Cell membrane</location>
        <topology evidence="10">Multi-pass membrane protein</topology>
    </subcellularLocation>
    <subcellularLocation>
        <location evidence="1">Membrane</location>
        <topology evidence="1">Multi-pass membrane protein</topology>
    </subcellularLocation>
</comment>
<comment type="caution">
    <text evidence="12">The sequence shown here is derived from an EMBL/GenBank/DDBJ whole genome shotgun (WGS) entry which is preliminary data.</text>
</comment>
<dbReference type="GO" id="GO:0065002">
    <property type="term" value="P:intracellular protein transmembrane transport"/>
    <property type="evidence" value="ECO:0007669"/>
    <property type="project" value="UniProtKB-UniRule"/>
</dbReference>
<evidence type="ECO:0000256" key="11">
    <source>
        <dbReference type="RuleBase" id="RU004349"/>
    </source>
</evidence>
<keyword evidence="5 10" id="KW-0653">Protein transport</keyword>
<evidence type="ECO:0000256" key="4">
    <source>
        <dbReference type="ARBA" id="ARBA00022692"/>
    </source>
</evidence>
<feature type="transmembrane region" description="Helical" evidence="10">
    <location>
        <begin position="382"/>
        <end position="407"/>
    </location>
</feature>
<dbReference type="InterPro" id="IPR023201">
    <property type="entry name" value="SecY_dom_sf"/>
</dbReference>
<feature type="transmembrane region" description="Helical" evidence="10">
    <location>
        <begin position="304"/>
        <end position="324"/>
    </location>
</feature>